<dbReference type="RefSeq" id="WP_317970353.1">
    <property type="nucleotide sequence ID" value="NZ_CP129118.1"/>
</dbReference>
<accession>A0ABZ0L8N0</accession>
<keyword evidence="1" id="KW-0812">Transmembrane</keyword>
<protein>
    <recommendedName>
        <fullName evidence="4">Type II secretion system protein</fullName>
    </recommendedName>
</protein>
<evidence type="ECO:0000313" key="2">
    <source>
        <dbReference type="EMBL" id="WOV88860.1"/>
    </source>
</evidence>
<organism evidence="2 3">
    <name type="scientific">Sporosarcina oncorhynchi</name>
    <dbReference type="NCBI Taxonomy" id="3056444"/>
    <lineage>
        <taxon>Bacteria</taxon>
        <taxon>Bacillati</taxon>
        <taxon>Bacillota</taxon>
        <taxon>Bacilli</taxon>
        <taxon>Bacillales</taxon>
        <taxon>Caryophanaceae</taxon>
        <taxon>Sporosarcina</taxon>
    </lineage>
</organism>
<reference evidence="2 3" key="1">
    <citation type="submission" date="2023-06" db="EMBL/GenBank/DDBJ databases">
        <title>Sporosarcina sp. nov., isolated from Korean tranditional fermented seafood 'Jeotgal'.</title>
        <authorList>
            <person name="Yang A.I."/>
            <person name="Shin N.-R."/>
        </authorList>
    </citation>
    <scope>NUCLEOTIDE SEQUENCE [LARGE SCALE GENOMIC DNA]</scope>
    <source>
        <strain evidence="2 3">T2O-4</strain>
    </source>
</reference>
<keyword evidence="1" id="KW-0472">Membrane</keyword>
<evidence type="ECO:0000256" key="1">
    <source>
        <dbReference type="SAM" id="Phobius"/>
    </source>
</evidence>
<dbReference type="EMBL" id="CP129118">
    <property type="protein sequence ID" value="WOV88860.1"/>
    <property type="molecule type" value="Genomic_DNA"/>
</dbReference>
<gene>
    <name evidence="2" type="ORF">QWT69_07085</name>
</gene>
<feature type="transmembrane region" description="Helical" evidence="1">
    <location>
        <begin position="12"/>
        <end position="31"/>
    </location>
</feature>
<evidence type="ECO:0008006" key="4">
    <source>
        <dbReference type="Google" id="ProtNLM"/>
    </source>
</evidence>
<evidence type="ECO:0000313" key="3">
    <source>
        <dbReference type="Proteomes" id="UP001303902"/>
    </source>
</evidence>
<sequence>MINEKGFSWPESILALVVLTVIFGTLLPLYSNMANGLERKRLEMHATKTAYHGAVLHHYYGRTSGTVSIENVHFNWYVGLNAVCVSYQLLEDDQEKCVHY</sequence>
<keyword evidence="1" id="KW-1133">Transmembrane helix</keyword>
<proteinExistence type="predicted"/>
<name>A0ABZ0L8N0_9BACL</name>
<keyword evidence="3" id="KW-1185">Reference proteome</keyword>
<dbReference type="Proteomes" id="UP001303902">
    <property type="component" value="Chromosome"/>
</dbReference>